<dbReference type="InterPro" id="IPR011060">
    <property type="entry name" value="RibuloseP-bd_barrel"/>
</dbReference>
<evidence type="ECO:0000256" key="4">
    <source>
        <dbReference type="ARBA" id="ARBA00022605"/>
    </source>
</evidence>
<comment type="function">
    <text evidence="1 9">The alpha subunit is responsible for the aldol cleavage of indoleglycerol phosphate to indole and glyceraldehyde 3-phosphate.</text>
</comment>
<dbReference type="Proteomes" id="UP000319908">
    <property type="component" value="Unassembled WGS sequence"/>
</dbReference>
<keyword evidence="12" id="KW-1185">Reference proteome</keyword>
<name>A0A5C6BHM2_9BACT</name>
<evidence type="ECO:0000256" key="2">
    <source>
        <dbReference type="ARBA" id="ARBA00004733"/>
    </source>
</evidence>
<dbReference type="OrthoDB" id="9804578at2"/>
<dbReference type="PANTHER" id="PTHR43406:SF1">
    <property type="entry name" value="TRYPTOPHAN SYNTHASE ALPHA CHAIN, CHLOROPLASTIC"/>
    <property type="match status" value="1"/>
</dbReference>
<dbReference type="GO" id="GO:0005829">
    <property type="term" value="C:cytosol"/>
    <property type="evidence" value="ECO:0007669"/>
    <property type="project" value="TreeGrafter"/>
</dbReference>
<evidence type="ECO:0000256" key="7">
    <source>
        <dbReference type="ARBA" id="ARBA00023239"/>
    </source>
</evidence>
<accession>A0A5C6BHM2</accession>
<dbReference type="GO" id="GO:0004834">
    <property type="term" value="F:tryptophan synthase activity"/>
    <property type="evidence" value="ECO:0007669"/>
    <property type="project" value="UniProtKB-UniRule"/>
</dbReference>
<organism evidence="11 12">
    <name type="scientific">Allorhodopirellula heiligendammensis</name>
    <dbReference type="NCBI Taxonomy" id="2714739"/>
    <lineage>
        <taxon>Bacteria</taxon>
        <taxon>Pseudomonadati</taxon>
        <taxon>Planctomycetota</taxon>
        <taxon>Planctomycetia</taxon>
        <taxon>Pirellulales</taxon>
        <taxon>Pirellulaceae</taxon>
        <taxon>Allorhodopirellula</taxon>
    </lineage>
</organism>
<gene>
    <name evidence="9 11" type="primary">trpA</name>
    <name evidence="11" type="ORF">Poly21_46350</name>
</gene>
<comment type="subunit">
    <text evidence="3 9">Tetramer of two alpha and two beta chains.</text>
</comment>
<feature type="active site" description="Proton acceptor" evidence="9">
    <location>
        <position position="49"/>
    </location>
</feature>
<comment type="pathway">
    <text evidence="2 9">Amino-acid biosynthesis; L-tryptophan biosynthesis; L-tryptophan from chorismate: step 5/5.</text>
</comment>
<dbReference type="AlphaFoldDB" id="A0A5C6BHM2"/>
<dbReference type="FunFam" id="3.20.20.70:FF:000037">
    <property type="entry name" value="Tryptophan synthase alpha chain"/>
    <property type="match status" value="1"/>
</dbReference>
<proteinExistence type="inferred from homology"/>
<protein>
    <recommendedName>
        <fullName evidence="9">Tryptophan synthase alpha chain</fullName>
        <ecNumber evidence="9">4.2.1.20</ecNumber>
    </recommendedName>
</protein>
<sequence length="285" mass="30103">MSDLKRLFATLAQQNRKALMPFVTAGDPDIATTAAVIQAAQAAGADLCEVGVPYSDPIADGPVIQASYQRALDAGFRLQNVFDLGRDLQTGGTGAVMMPRVTMVSYSIIYRIGIAKYVERAKAAGYSGAIVPDLLVEEAAPLSQICRDADFDLIQLVTPTTTRDRQRRIADLTTGFLYYVSVTGITGERTALPTNLVDNVSWLREQTDLPICIGFGISGPETAAQLAPIADGLIVGSAVVRRIAEATRNAQQTGGDSAAAAAEVVGKFCGELRQAIDEAVVHASA</sequence>
<comment type="similarity">
    <text evidence="9 10">Belongs to the TrpA family.</text>
</comment>
<dbReference type="RefSeq" id="WP_146409122.1">
    <property type="nucleotide sequence ID" value="NZ_SJPU01000003.1"/>
</dbReference>
<dbReference type="NCBIfam" id="TIGR00262">
    <property type="entry name" value="trpA"/>
    <property type="match status" value="1"/>
</dbReference>
<evidence type="ECO:0000256" key="8">
    <source>
        <dbReference type="ARBA" id="ARBA00049047"/>
    </source>
</evidence>
<evidence type="ECO:0000256" key="6">
    <source>
        <dbReference type="ARBA" id="ARBA00023141"/>
    </source>
</evidence>
<dbReference type="Gene3D" id="3.20.20.70">
    <property type="entry name" value="Aldolase class I"/>
    <property type="match status" value="1"/>
</dbReference>
<feature type="active site" description="Proton acceptor" evidence="9">
    <location>
        <position position="60"/>
    </location>
</feature>
<dbReference type="InterPro" id="IPR002028">
    <property type="entry name" value="Trp_synthase_suA"/>
</dbReference>
<keyword evidence="7 9" id="KW-0456">Lyase</keyword>
<reference evidence="11 12" key="1">
    <citation type="journal article" date="2020" name="Antonie Van Leeuwenhoek">
        <title>Rhodopirellula heiligendammensis sp. nov., Rhodopirellula pilleata sp. nov., and Rhodopirellula solitaria sp. nov. isolated from natural or artificial marine surfaces in Northern Germany and California, USA, and emended description of the genus Rhodopirellula.</title>
        <authorList>
            <person name="Kallscheuer N."/>
            <person name="Wiegand S."/>
            <person name="Jogler M."/>
            <person name="Boedeker C."/>
            <person name="Peeters S.H."/>
            <person name="Rast P."/>
            <person name="Heuer A."/>
            <person name="Jetten M.S.M."/>
            <person name="Rohde M."/>
            <person name="Jogler C."/>
        </authorList>
    </citation>
    <scope>NUCLEOTIDE SEQUENCE [LARGE SCALE GENOMIC DNA]</scope>
    <source>
        <strain evidence="11 12">Poly21</strain>
    </source>
</reference>
<keyword evidence="5 9" id="KW-0822">Tryptophan biosynthesis</keyword>
<dbReference type="SUPFAM" id="SSF51366">
    <property type="entry name" value="Ribulose-phoshate binding barrel"/>
    <property type="match status" value="1"/>
</dbReference>
<evidence type="ECO:0000313" key="11">
    <source>
        <dbReference type="EMBL" id="TWU10729.1"/>
    </source>
</evidence>
<dbReference type="UniPathway" id="UPA00035">
    <property type="reaction ID" value="UER00044"/>
</dbReference>
<keyword evidence="6 9" id="KW-0057">Aromatic amino acid biosynthesis</keyword>
<comment type="catalytic activity">
    <reaction evidence="8 9">
        <text>(1S,2R)-1-C-(indol-3-yl)glycerol 3-phosphate + L-serine = D-glyceraldehyde 3-phosphate + L-tryptophan + H2O</text>
        <dbReference type="Rhea" id="RHEA:10532"/>
        <dbReference type="ChEBI" id="CHEBI:15377"/>
        <dbReference type="ChEBI" id="CHEBI:33384"/>
        <dbReference type="ChEBI" id="CHEBI:57912"/>
        <dbReference type="ChEBI" id="CHEBI:58866"/>
        <dbReference type="ChEBI" id="CHEBI:59776"/>
        <dbReference type="EC" id="4.2.1.20"/>
    </reaction>
</comment>
<keyword evidence="4 9" id="KW-0028">Amino-acid biosynthesis</keyword>
<evidence type="ECO:0000256" key="3">
    <source>
        <dbReference type="ARBA" id="ARBA00011270"/>
    </source>
</evidence>
<evidence type="ECO:0000256" key="1">
    <source>
        <dbReference type="ARBA" id="ARBA00003365"/>
    </source>
</evidence>
<evidence type="ECO:0000313" key="12">
    <source>
        <dbReference type="Proteomes" id="UP000319908"/>
    </source>
</evidence>
<dbReference type="HAMAP" id="MF_00131">
    <property type="entry name" value="Trp_synth_alpha"/>
    <property type="match status" value="1"/>
</dbReference>
<dbReference type="CDD" id="cd04724">
    <property type="entry name" value="Tryptophan_synthase_alpha"/>
    <property type="match status" value="1"/>
</dbReference>
<dbReference type="InterPro" id="IPR013785">
    <property type="entry name" value="Aldolase_TIM"/>
</dbReference>
<dbReference type="Pfam" id="PF00290">
    <property type="entry name" value="Trp_syntA"/>
    <property type="match status" value="1"/>
</dbReference>
<comment type="caution">
    <text evidence="11">The sequence shown here is derived from an EMBL/GenBank/DDBJ whole genome shotgun (WGS) entry which is preliminary data.</text>
</comment>
<dbReference type="EC" id="4.2.1.20" evidence="9"/>
<evidence type="ECO:0000256" key="10">
    <source>
        <dbReference type="RuleBase" id="RU003662"/>
    </source>
</evidence>
<evidence type="ECO:0000256" key="5">
    <source>
        <dbReference type="ARBA" id="ARBA00022822"/>
    </source>
</evidence>
<dbReference type="PANTHER" id="PTHR43406">
    <property type="entry name" value="TRYPTOPHAN SYNTHASE, ALPHA CHAIN"/>
    <property type="match status" value="1"/>
</dbReference>
<evidence type="ECO:0000256" key="9">
    <source>
        <dbReference type="HAMAP-Rule" id="MF_00131"/>
    </source>
</evidence>
<dbReference type="EMBL" id="SJPU01000003">
    <property type="protein sequence ID" value="TWU10729.1"/>
    <property type="molecule type" value="Genomic_DNA"/>
</dbReference>